<dbReference type="InterPro" id="IPR001650">
    <property type="entry name" value="Helicase_C-like"/>
</dbReference>
<feature type="domain" description="Helicase C-terminal" evidence="2">
    <location>
        <begin position="84"/>
        <end position="229"/>
    </location>
</feature>
<dbReference type="Proteomes" id="UP000054321">
    <property type="component" value="Unassembled WGS sequence"/>
</dbReference>
<evidence type="ECO:0000259" key="2">
    <source>
        <dbReference type="PROSITE" id="PS51194"/>
    </source>
</evidence>
<dbReference type="Pfam" id="PF00271">
    <property type="entry name" value="Helicase_C"/>
    <property type="match status" value="1"/>
</dbReference>
<dbReference type="InterPro" id="IPR027417">
    <property type="entry name" value="P-loop_NTPase"/>
</dbReference>
<gene>
    <name evidence="3" type="ORF">OIDMADRAFT_23938</name>
</gene>
<dbReference type="GO" id="GO:0016787">
    <property type="term" value="F:hydrolase activity"/>
    <property type="evidence" value="ECO:0007669"/>
    <property type="project" value="UniProtKB-KW"/>
</dbReference>
<evidence type="ECO:0000313" key="3">
    <source>
        <dbReference type="EMBL" id="KIN05539.1"/>
    </source>
</evidence>
<protein>
    <recommendedName>
        <fullName evidence="2">Helicase C-terminal domain-containing protein</fullName>
    </recommendedName>
</protein>
<dbReference type="InterPro" id="IPR049730">
    <property type="entry name" value="SNF2/RAD54-like_C"/>
</dbReference>
<sequence length="325" mass="37086">MLANGTLVWNRFHYIGDDIQASSIKKWKNQSPHILFRWICLLRRRMIEANIKDNEIFELPNQNDKLSLLMIICRGSPKIRITLRILAELVVLQKKKVIFWCSLPANQLLIHACCELLNIWSGCYSSELTREERNAVVHAFTEDPEKRVFIGSWHVGSTGLNLQKQCYHCIEWDAPPSIGAMIQARGRSRRIGQPLAVENLEVTVENSFQNRIMRTTIMKSLPGAMAHLTINVGEVNDSFATGNDDDDIEIGEWFLVDGELIQKPDPRVDNLPANLKLTTTQFLTALMDSKRGGALDSDIWEDEKVDDEFLLSDIEVVHPAEIFNF</sequence>
<accession>A0A0C3D2P8</accession>
<organism evidence="3 4">
    <name type="scientific">Oidiodendron maius (strain Zn)</name>
    <dbReference type="NCBI Taxonomy" id="913774"/>
    <lineage>
        <taxon>Eukaryota</taxon>
        <taxon>Fungi</taxon>
        <taxon>Dikarya</taxon>
        <taxon>Ascomycota</taxon>
        <taxon>Pezizomycotina</taxon>
        <taxon>Leotiomycetes</taxon>
        <taxon>Leotiomycetes incertae sedis</taxon>
        <taxon>Myxotrichaceae</taxon>
        <taxon>Oidiodendron</taxon>
    </lineage>
</organism>
<dbReference type="STRING" id="913774.A0A0C3D2P8"/>
<dbReference type="EMBL" id="KN832871">
    <property type="protein sequence ID" value="KIN05539.1"/>
    <property type="molecule type" value="Genomic_DNA"/>
</dbReference>
<dbReference type="InParanoid" id="A0A0C3D2P8"/>
<dbReference type="OrthoDB" id="3561363at2759"/>
<dbReference type="PROSITE" id="PS51194">
    <property type="entry name" value="HELICASE_CTER"/>
    <property type="match status" value="1"/>
</dbReference>
<reference evidence="4" key="2">
    <citation type="submission" date="2015-01" db="EMBL/GenBank/DDBJ databases">
        <title>Evolutionary Origins and Diversification of the Mycorrhizal Mutualists.</title>
        <authorList>
            <consortium name="DOE Joint Genome Institute"/>
            <consortium name="Mycorrhizal Genomics Consortium"/>
            <person name="Kohler A."/>
            <person name="Kuo A."/>
            <person name="Nagy L.G."/>
            <person name="Floudas D."/>
            <person name="Copeland A."/>
            <person name="Barry K.W."/>
            <person name="Cichocki N."/>
            <person name="Veneault-Fourrey C."/>
            <person name="LaButti K."/>
            <person name="Lindquist E.A."/>
            <person name="Lipzen A."/>
            <person name="Lundell T."/>
            <person name="Morin E."/>
            <person name="Murat C."/>
            <person name="Riley R."/>
            <person name="Ohm R."/>
            <person name="Sun H."/>
            <person name="Tunlid A."/>
            <person name="Henrissat B."/>
            <person name="Grigoriev I.V."/>
            <person name="Hibbett D.S."/>
            <person name="Martin F."/>
        </authorList>
    </citation>
    <scope>NUCLEOTIDE SEQUENCE [LARGE SCALE GENOMIC DNA]</scope>
    <source>
        <strain evidence="4">Zn</strain>
    </source>
</reference>
<keyword evidence="4" id="KW-1185">Reference proteome</keyword>
<dbReference type="CDD" id="cd18793">
    <property type="entry name" value="SF2_C_SNF"/>
    <property type="match status" value="1"/>
</dbReference>
<reference evidence="3 4" key="1">
    <citation type="submission" date="2014-04" db="EMBL/GenBank/DDBJ databases">
        <authorList>
            <consortium name="DOE Joint Genome Institute"/>
            <person name="Kuo A."/>
            <person name="Martino E."/>
            <person name="Perotto S."/>
            <person name="Kohler A."/>
            <person name="Nagy L.G."/>
            <person name="Floudas D."/>
            <person name="Copeland A."/>
            <person name="Barry K.W."/>
            <person name="Cichocki N."/>
            <person name="Veneault-Fourrey C."/>
            <person name="LaButti K."/>
            <person name="Lindquist E.A."/>
            <person name="Lipzen A."/>
            <person name="Lundell T."/>
            <person name="Morin E."/>
            <person name="Murat C."/>
            <person name="Sun H."/>
            <person name="Tunlid A."/>
            <person name="Henrissat B."/>
            <person name="Grigoriev I.V."/>
            <person name="Hibbett D.S."/>
            <person name="Martin F."/>
            <person name="Nordberg H.P."/>
            <person name="Cantor M.N."/>
            <person name="Hua S.X."/>
        </authorList>
    </citation>
    <scope>NUCLEOTIDE SEQUENCE [LARGE SCALE GENOMIC DNA]</scope>
    <source>
        <strain evidence="3 4">Zn</strain>
    </source>
</reference>
<dbReference type="HOGENOM" id="CLU_960396_0_0_1"/>
<keyword evidence="1" id="KW-0378">Hydrolase</keyword>
<evidence type="ECO:0000256" key="1">
    <source>
        <dbReference type="ARBA" id="ARBA00022801"/>
    </source>
</evidence>
<dbReference type="SMART" id="SM00490">
    <property type="entry name" value="HELICc"/>
    <property type="match status" value="1"/>
</dbReference>
<dbReference type="SUPFAM" id="SSF52540">
    <property type="entry name" value="P-loop containing nucleoside triphosphate hydrolases"/>
    <property type="match status" value="1"/>
</dbReference>
<name>A0A0C3D2P8_OIDMZ</name>
<evidence type="ECO:0000313" key="4">
    <source>
        <dbReference type="Proteomes" id="UP000054321"/>
    </source>
</evidence>
<dbReference type="Gene3D" id="3.40.50.300">
    <property type="entry name" value="P-loop containing nucleotide triphosphate hydrolases"/>
    <property type="match status" value="1"/>
</dbReference>
<dbReference type="AlphaFoldDB" id="A0A0C3D2P8"/>
<proteinExistence type="predicted"/>